<dbReference type="Proteomes" id="UP000234681">
    <property type="component" value="Chromosome 1"/>
</dbReference>
<accession>A6KP25</accession>
<dbReference type="AlphaFoldDB" id="A6KP25"/>
<evidence type="ECO:0000313" key="1">
    <source>
        <dbReference type="EMBL" id="EDL83701.1"/>
    </source>
</evidence>
<dbReference type="EMBL" id="CH474077">
    <property type="protein sequence ID" value="EDL83701.1"/>
    <property type="molecule type" value="Genomic_DNA"/>
</dbReference>
<evidence type="ECO:0000313" key="2">
    <source>
        <dbReference type="Proteomes" id="UP000234681"/>
    </source>
</evidence>
<gene>
    <name evidence="1" type="ORF">rCG_40764</name>
</gene>
<name>A6KP25_RAT</name>
<organism evidence="1 2">
    <name type="scientific">Rattus norvegicus</name>
    <name type="common">Rat</name>
    <dbReference type="NCBI Taxonomy" id="10116"/>
    <lineage>
        <taxon>Eukaryota</taxon>
        <taxon>Metazoa</taxon>
        <taxon>Chordata</taxon>
        <taxon>Craniata</taxon>
        <taxon>Vertebrata</taxon>
        <taxon>Euteleostomi</taxon>
        <taxon>Mammalia</taxon>
        <taxon>Eutheria</taxon>
        <taxon>Euarchontoglires</taxon>
        <taxon>Glires</taxon>
        <taxon>Rodentia</taxon>
        <taxon>Myomorpha</taxon>
        <taxon>Muroidea</taxon>
        <taxon>Muridae</taxon>
        <taxon>Murinae</taxon>
        <taxon>Rattus</taxon>
    </lineage>
</organism>
<reference evidence="1 2" key="1">
    <citation type="submission" date="2005-09" db="EMBL/GenBank/DDBJ databases">
        <authorList>
            <person name="Mural R.J."/>
            <person name="Li P.W."/>
            <person name="Adams M.D."/>
            <person name="Amanatides P.G."/>
            <person name="Baden-Tillson H."/>
            <person name="Barnstead M."/>
            <person name="Chin S.H."/>
            <person name="Dew I."/>
            <person name="Evans C.A."/>
            <person name="Ferriera S."/>
            <person name="Flanigan M."/>
            <person name="Fosler C."/>
            <person name="Glodek A."/>
            <person name="Gu Z."/>
            <person name="Holt R.A."/>
            <person name="Jennings D."/>
            <person name="Kraft C.L."/>
            <person name="Lu F."/>
            <person name="Nguyen T."/>
            <person name="Nusskern D.R."/>
            <person name="Pfannkoch C.M."/>
            <person name="Sitter C."/>
            <person name="Sutton G.G."/>
            <person name="Venter J.C."/>
            <person name="Wang Z."/>
            <person name="Woodage T."/>
            <person name="Zheng X.H."/>
            <person name="Zhong F."/>
        </authorList>
    </citation>
    <scope>NUCLEOTIDE SEQUENCE [LARGE SCALE GENOMIC DNA]</scope>
    <source>
        <strain>BN</strain>
        <strain evidence="2">Sprague-Dawley</strain>
    </source>
</reference>
<protein>
    <submittedName>
        <fullName evidence="1">RCG40764</fullName>
    </submittedName>
</protein>
<sequence length="37" mass="4168">MLGFFSCCNFSQVTVREAVRYILNRSQQSTILLIAAS</sequence>
<proteinExistence type="predicted"/>